<evidence type="ECO:0000313" key="3">
    <source>
        <dbReference type="Proteomes" id="UP001565368"/>
    </source>
</evidence>
<dbReference type="SUPFAM" id="SSF50370">
    <property type="entry name" value="Ricin B-like lectins"/>
    <property type="match status" value="1"/>
</dbReference>
<keyword evidence="1" id="KW-0732">Signal</keyword>
<protein>
    <recommendedName>
        <fullName evidence="4">Ricin B lectin domain-containing protein</fullName>
    </recommendedName>
</protein>
<accession>A0ABR3Q040</accession>
<reference evidence="2 3" key="1">
    <citation type="submission" date="2023-08" db="EMBL/GenBank/DDBJ databases">
        <title>Annotated Genome Sequence of Vanrija albida AlHP1.</title>
        <authorList>
            <person name="Herzog R."/>
        </authorList>
    </citation>
    <scope>NUCLEOTIDE SEQUENCE [LARGE SCALE GENOMIC DNA]</scope>
    <source>
        <strain evidence="2 3">AlHP1</strain>
    </source>
</reference>
<dbReference type="GeneID" id="95985944"/>
<sequence>MRLATLLTVPLLASAALANPVAELARRYVTKEGIFRVSWTSADLGPGNLGTPAQFACCGPMNYSEVTSGTPVNFGQGPGAPKFFFLANSEWAGKPSLIGLRGPREAHCLDVGDYLCFDVPDGNRTNGLQVWTCYRGNTNQLFSFPYLGKQ</sequence>
<comment type="caution">
    <text evidence="2">The sequence shown here is derived from an EMBL/GenBank/DDBJ whole genome shotgun (WGS) entry which is preliminary data.</text>
</comment>
<feature type="signal peptide" evidence="1">
    <location>
        <begin position="1"/>
        <end position="18"/>
    </location>
</feature>
<organism evidence="2 3">
    <name type="scientific">Vanrija albida</name>
    <dbReference type="NCBI Taxonomy" id="181172"/>
    <lineage>
        <taxon>Eukaryota</taxon>
        <taxon>Fungi</taxon>
        <taxon>Dikarya</taxon>
        <taxon>Basidiomycota</taxon>
        <taxon>Agaricomycotina</taxon>
        <taxon>Tremellomycetes</taxon>
        <taxon>Trichosporonales</taxon>
        <taxon>Trichosporonaceae</taxon>
        <taxon>Vanrija</taxon>
    </lineage>
</organism>
<feature type="chain" id="PRO_5045241489" description="Ricin B lectin domain-containing protein" evidence="1">
    <location>
        <begin position="19"/>
        <end position="150"/>
    </location>
</feature>
<dbReference type="RefSeq" id="XP_069208042.1">
    <property type="nucleotide sequence ID" value="XM_069353400.1"/>
</dbReference>
<dbReference type="EMBL" id="JBBXJM010000004">
    <property type="protein sequence ID" value="KAL1408098.1"/>
    <property type="molecule type" value="Genomic_DNA"/>
</dbReference>
<name>A0ABR3Q040_9TREE</name>
<gene>
    <name evidence="2" type="ORF">Q8F55_004901</name>
</gene>
<proteinExistence type="predicted"/>
<keyword evidence="3" id="KW-1185">Reference proteome</keyword>
<evidence type="ECO:0000313" key="2">
    <source>
        <dbReference type="EMBL" id="KAL1408098.1"/>
    </source>
</evidence>
<evidence type="ECO:0008006" key="4">
    <source>
        <dbReference type="Google" id="ProtNLM"/>
    </source>
</evidence>
<evidence type="ECO:0000256" key="1">
    <source>
        <dbReference type="SAM" id="SignalP"/>
    </source>
</evidence>
<dbReference type="PROSITE" id="PS50231">
    <property type="entry name" value="RICIN_B_LECTIN"/>
    <property type="match status" value="1"/>
</dbReference>
<dbReference type="Proteomes" id="UP001565368">
    <property type="component" value="Unassembled WGS sequence"/>
</dbReference>
<dbReference type="InterPro" id="IPR035992">
    <property type="entry name" value="Ricin_B-like_lectins"/>
</dbReference>